<accession>A0ABR7TD57</accession>
<reference evidence="3 4" key="1">
    <citation type="journal article" date="2020" name="Microorganisms">
        <title>New Insight into Antimicrobial Compounds from Food and Marine-Sourced Carnobacterium Species through Phenotype and Genome Analyses.</title>
        <authorList>
            <person name="Begrem S."/>
            <person name="Ivaniuk F."/>
            <person name="Gigout-Chevalier F."/>
            <person name="Kolypczuk L."/>
            <person name="Bonnetot S."/>
            <person name="Leroi F."/>
            <person name="Grovel O."/>
            <person name="Delbarre-Ladrat C."/>
            <person name="Passerini D."/>
        </authorList>
    </citation>
    <scope>NUCLEOTIDE SEQUENCE [LARGE SCALE GENOMIC DNA]</scope>
    <source>
        <strain evidence="3 4">MIP2551</strain>
    </source>
</reference>
<sequence length="397" mass="45580">MKKKYTILLAHNYYKLNGGEDTVFKNEKEMLIEQGHKVVTYSRSNIEINNFSILGKLLFPLNSIFSLKTYKDVTKIIQKEKVDIVHVHNTWPLISPSIFYAASHIKIPIVQTIHNFRMICPGATLYYNGKINEDALNEGLWAVTKQKVYKNSLFQTLISALTLKVHRIMGTYKLVNFIFLTDFNKGKHLELNKDKLILNRNMCFVKPNFSNSDNEIIPFSDRKDQYIYVGRLDVIKGIKFLVKSWRNVKNSKLIICGSGPEEKWIKEYITDNKLENIILKGNIDNKAAIEYISESKALILPTKWYEGFPMTILEAYSCGTPVIGSNIGNVGNIILNNYTGKTIKPNSTSDLLASLNMTNEIATNCTEIYNKLYTKEKNYKQLIDIYTQCINKLGRNI</sequence>
<dbReference type="Gene3D" id="3.40.50.2000">
    <property type="entry name" value="Glycogen Phosphorylase B"/>
    <property type="match status" value="2"/>
</dbReference>
<feature type="domain" description="Glycosyltransferase subfamily 4-like N-terminal" evidence="2">
    <location>
        <begin position="18"/>
        <end position="117"/>
    </location>
</feature>
<dbReference type="RefSeq" id="WP_187949014.1">
    <property type="nucleotide sequence ID" value="NZ_WNJQ01000007.1"/>
</dbReference>
<comment type="caution">
    <text evidence="3">The sequence shown here is derived from an EMBL/GenBank/DDBJ whole genome shotgun (WGS) entry which is preliminary data.</text>
</comment>
<dbReference type="CDD" id="cd03801">
    <property type="entry name" value="GT4_PimA-like"/>
    <property type="match status" value="1"/>
</dbReference>
<evidence type="ECO:0000313" key="4">
    <source>
        <dbReference type="Proteomes" id="UP000638836"/>
    </source>
</evidence>
<gene>
    <name evidence="3" type="ORF">GLO26_08800</name>
</gene>
<dbReference type="SUPFAM" id="SSF53756">
    <property type="entry name" value="UDP-Glycosyltransferase/glycogen phosphorylase"/>
    <property type="match status" value="1"/>
</dbReference>
<dbReference type="InterPro" id="IPR050194">
    <property type="entry name" value="Glycosyltransferase_grp1"/>
</dbReference>
<dbReference type="PANTHER" id="PTHR45947:SF13">
    <property type="entry name" value="TRANSFERASE"/>
    <property type="match status" value="1"/>
</dbReference>
<evidence type="ECO:0000259" key="2">
    <source>
        <dbReference type="Pfam" id="PF13439"/>
    </source>
</evidence>
<evidence type="ECO:0000313" key="3">
    <source>
        <dbReference type="EMBL" id="MBC9825914.1"/>
    </source>
</evidence>
<protein>
    <submittedName>
        <fullName evidence="3">Glycosyltransferase</fullName>
    </submittedName>
</protein>
<dbReference type="PANTHER" id="PTHR45947">
    <property type="entry name" value="SULFOQUINOVOSYL TRANSFERASE SQD2"/>
    <property type="match status" value="1"/>
</dbReference>
<organism evidence="3 4">
    <name type="scientific">Carnobacterium inhibens</name>
    <dbReference type="NCBI Taxonomy" id="147709"/>
    <lineage>
        <taxon>Bacteria</taxon>
        <taxon>Bacillati</taxon>
        <taxon>Bacillota</taxon>
        <taxon>Bacilli</taxon>
        <taxon>Lactobacillales</taxon>
        <taxon>Carnobacteriaceae</taxon>
        <taxon>Carnobacterium</taxon>
    </lineage>
</organism>
<proteinExistence type="predicted"/>
<name>A0ABR7TD57_9LACT</name>
<dbReference type="EMBL" id="WNJQ01000007">
    <property type="protein sequence ID" value="MBC9825914.1"/>
    <property type="molecule type" value="Genomic_DNA"/>
</dbReference>
<dbReference type="Pfam" id="PF13439">
    <property type="entry name" value="Glyco_transf_4"/>
    <property type="match status" value="1"/>
</dbReference>
<dbReference type="Proteomes" id="UP000638836">
    <property type="component" value="Unassembled WGS sequence"/>
</dbReference>
<feature type="domain" description="Glycosyl transferase family 1" evidence="1">
    <location>
        <begin position="216"/>
        <end position="354"/>
    </location>
</feature>
<dbReference type="Pfam" id="PF00534">
    <property type="entry name" value="Glycos_transf_1"/>
    <property type="match status" value="1"/>
</dbReference>
<dbReference type="InterPro" id="IPR001296">
    <property type="entry name" value="Glyco_trans_1"/>
</dbReference>
<evidence type="ECO:0000259" key="1">
    <source>
        <dbReference type="Pfam" id="PF00534"/>
    </source>
</evidence>
<keyword evidence="4" id="KW-1185">Reference proteome</keyword>
<dbReference type="InterPro" id="IPR028098">
    <property type="entry name" value="Glyco_trans_4-like_N"/>
</dbReference>